<sequence>MVFSFICFDDLWMENHEYQFHATKINGLESDCNCTQVL</sequence>
<organism evidence="1">
    <name type="scientific">Arundo donax</name>
    <name type="common">Giant reed</name>
    <name type="synonym">Donax arundinaceus</name>
    <dbReference type="NCBI Taxonomy" id="35708"/>
    <lineage>
        <taxon>Eukaryota</taxon>
        <taxon>Viridiplantae</taxon>
        <taxon>Streptophyta</taxon>
        <taxon>Embryophyta</taxon>
        <taxon>Tracheophyta</taxon>
        <taxon>Spermatophyta</taxon>
        <taxon>Magnoliopsida</taxon>
        <taxon>Liliopsida</taxon>
        <taxon>Poales</taxon>
        <taxon>Poaceae</taxon>
        <taxon>PACMAD clade</taxon>
        <taxon>Arundinoideae</taxon>
        <taxon>Arundineae</taxon>
        <taxon>Arundo</taxon>
    </lineage>
</organism>
<proteinExistence type="predicted"/>
<evidence type="ECO:0000313" key="1">
    <source>
        <dbReference type="EMBL" id="JAD26857.1"/>
    </source>
</evidence>
<protein>
    <submittedName>
        <fullName evidence="1">Uncharacterized protein</fullName>
    </submittedName>
</protein>
<name>A0A0A8YW61_ARUDO</name>
<dbReference type="EMBL" id="GBRH01271038">
    <property type="protein sequence ID" value="JAD26857.1"/>
    <property type="molecule type" value="Transcribed_RNA"/>
</dbReference>
<accession>A0A0A8YW61</accession>
<dbReference type="AlphaFoldDB" id="A0A0A8YW61"/>
<reference evidence="1" key="1">
    <citation type="submission" date="2014-09" db="EMBL/GenBank/DDBJ databases">
        <authorList>
            <person name="Magalhaes I.L.F."/>
            <person name="Oliveira U."/>
            <person name="Santos F.R."/>
            <person name="Vidigal T.H.D.A."/>
            <person name="Brescovit A.D."/>
            <person name="Santos A.J."/>
        </authorList>
    </citation>
    <scope>NUCLEOTIDE SEQUENCE</scope>
    <source>
        <tissue evidence="1">Shoot tissue taken approximately 20 cm above the soil surface</tissue>
    </source>
</reference>
<reference evidence="1" key="2">
    <citation type="journal article" date="2015" name="Data Brief">
        <title>Shoot transcriptome of the giant reed, Arundo donax.</title>
        <authorList>
            <person name="Barrero R.A."/>
            <person name="Guerrero F.D."/>
            <person name="Moolhuijzen P."/>
            <person name="Goolsby J.A."/>
            <person name="Tidwell J."/>
            <person name="Bellgard S.E."/>
            <person name="Bellgard M.I."/>
        </authorList>
    </citation>
    <scope>NUCLEOTIDE SEQUENCE</scope>
    <source>
        <tissue evidence="1">Shoot tissue taken approximately 20 cm above the soil surface</tissue>
    </source>
</reference>